<evidence type="ECO:0000256" key="2">
    <source>
        <dbReference type="ARBA" id="ARBA00002204"/>
    </source>
</evidence>
<name>A0A3A8QIY8_9BACT</name>
<comment type="caution">
    <text evidence="12">The sequence shown here is derived from an EMBL/GenBank/DDBJ whole genome shotgun (WGS) entry which is preliminary data.</text>
</comment>
<comment type="catalytic activity">
    <reaction evidence="10">
        <text>N-formyl-L-kynurenine + H2O = L-kynurenine + formate + H(+)</text>
        <dbReference type="Rhea" id="RHEA:13009"/>
        <dbReference type="ChEBI" id="CHEBI:15377"/>
        <dbReference type="ChEBI" id="CHEBI:15378"/>
        <dbReference type="ChEBI" id="CHEBI:15740"/>
        <dbReference type="ChEBI" id="CHEBI:57959"/>
        <dbReference type="ChEBI" id="CHEBI:58629"/>
        <dbReference type="EC" id="3.5.1.9"/>
    </reaction>
</comment>
<dbReference type="FunFam" id="3.50.30.50:FF:000001">
    <property type="entry name" value="Kynurenine formamidase"/>
    <property type="match status" value="1"/>
</dbReference>
<evidence type="ECO:0000256" key="7">
    <source>
        <dbReference type="ARBA" id="ARBA00022801"/>
    </source>
</evidence>
<comment type="cofactor">
    <cofactor evidence="1">
        <name>Zn(2+)</name>
        <dbReference type="ChEBI" id="CHEBI:29105"/>
    </cofactor>
</comment>
<dbReference type="AlphaFoldDB" id="A0A3A8QIY8"/>
<dbReference type="Pfam" id="PF04199">
    <property type="entry name" value="Cyclase"/>
    <property type="match status" value="1"/>
</dbReference>
<dbReference type="GO" id="GO:0019441">
    <property type="term" value="P:L-tryptophan catabolic process to kynurenine"/>
    <property type="evidence" value="ECO:0007669"/>
    <property type="project" value="InterPro"/>
</dbReference>
<keyword evidence="8" id="KW-0862">Zinc</keyword>
<sequence>MPPHSTLEVARGGAPWVDVTVPVRDGMVHWPDNPPIQVRHHLSLLKGDAANVSHLSLGVHSGTHVDAPVHFLPGGVGVDALPLDRLMGDVRVLSLPRGPAITADALREHLPARGERLLFKTANSSRRWDTSHFRPDFTYLSTGGARFLVEARVRTVGIDYLSIAGLEEGEATHRVLLEAGVCIIEGLDLGQVEPGRYEMVCLPLRLAHGDGAPARVLLRSRMTPTG</sequence>
<dbReference type="PANTHER" id="PTHR31118">
    <property type="entry name" value="CYCLASE-LIKE PROTEIN 2"/>
    <property type="match status" value="1"/>
</dbReference>
<dbReference type="RefSeq" id="WP_120641568.1">
    <property type="nucleotide sequence ID" value="NZ_RAWB01000006.1"/>
</dbReference>
<keyword evidence="9" id="KW-0823">Tryptophan catabolism</keyword>
<evidence type="ECO:0000313" key="13">
    <source>
        <dbReference type="Proteomes" id="UP000272888"/>
    </source>
</evidence>
<keyword evidence="7" id="KW-0378">Hydrolase</keyword>
<dbReference type="PANTHER" id="PTHR31118:SF32">
    <property type="entry name" value="KYNURENINE FORMAMIDASE"/>
    <property type="match status" value="1"/>
</dbReference>
<keyword evidence="6" id="KW-0479">Metal-binding</keyword>
<evidence type="ECO:0000256" key="6">
    <source>
        <dbReference type="ARBA" id="ARBA00022723"/>
    </source>
</evidence>
<evidence type="ECO:0000256" key="3">
    <source>
        <dbReference type="ARBA" id="ARBA00011738"/>
    </source>
</evidence>
<dbReference type="InterPro" id="IPR037175">
    <property type="entry name" value="KFase_sf"/>
</dbReference>
<comment type="pathway">
    <text evidence="11">Amino-acid degradation; L-tryptophan degradation via kynurenine pathway; L-kynurenine from L-tryptophan: step 2/2.</text>
</comment>
<comment type="subunit">
    <text evidence="3">Homodimer.</text>
</comment>
<comment type="function">
    <text evidence="2">Catalyzes the hydrolysis of N-formyl-L-kynurenine to L-kynurenine, the second step in the kynurenine pathway of tryptophan degradation.</text>
</comment>
<dbReference type="GO" id="GO:0046872">
    <property type="term" value="F:metal ion binding"/>
    <property type="evidence" value="ECO:0007669"/>
    <property type="project" value="UniProtKB-KW"/>
</dbReference>
<dbReference type="EC" id="3.5.1.9" evidence="4"/>
<proteinExistence type="predicted"/>
<evidence type="ECO:0000256" key="9">
    <source>
        <dbReference type="ARBA" id="ARBA00023079"/>
    </source>
</evidence>
<dbReference type="Proteomes" id="UP000272888">
    <property type="component" value="Unassembled WGS sequence"/>
</dbReference>
<evidence type="ECO:0000256" key="4">
    <source>
        <dbReference type="ARBA" id="ARBA00012930"/>
    </source>
</evidence>
<protein>
    <recommendedName>
        <fullName evidence="5">Kynurenine formamidase</fullName>
        <ecNumber evidence="4">3.5.1.9</ecNumber>
    </recommendedName>
</protein>
<reference evidence="13" key="1">
    <citation type="submission" date="2018-09" db="EMBL/GenBank/DDBJ databases">
        <authorList>
            <person name="Livingstone P.G."/>
            <person name="Whitworth D.E."/>
        </authorList>
    </citation>
    <scope>NUCLEOTIDE SEQUENCE [LARGE SCALE GENOMIC DNA]</scope>
    <source>
        <strain evidence="13">CA051B</strain>
    </source>
</reference>
<gene>
    <name evidence="12" type="ORF">D7V93_01215</name>
</gene>
<evidence type="ECO:0000256" key="11">
    <source>
        <dbReference type="ARBA" id="ARBA00060547"/>
    </source>
</evidence>
<keyword evidence="13" id="KW-1185">Reference proteome</keyword>
<dbReference type="GO" id="GO:0004061">
    <property type="term" value="F:arylformamidase activity"/>
    <property type="evidence" value="ECO:0007669"/>
    <property type="project" value="UniProtKB-EC"/>
</dbReference>
<dbReference type="SUPFAM" id="SSF102198">
    <property type="entry name" value="Putative cyclase"/>
    <property type="match status" value="1"/>
</dbReference>
<evidence type="ECO:0000256" key="1">
    <source>
        <dbReference type="ARBA" id="ARBA00001947"/>
    </source>
</evidence>
<dbReference type="Gene3D" id="3.50.30.50">
    <property type="entry name" value="Putative cyclase"/>
    <property type="match status" value="1"/>
</dbReference>
<evidence type="ECO:0000256" key="10">
    <source>
        <dbReference type="ARBA" id="ARBA00048496"/>
    </source>
</evidence>
<dbReference type="EMBL" id="RAWB01000006">
    <property type="protein sequence ID" value="RKH68537.1"/>
    <property type="molecule type" value="Genomic_DNA"/>
</dbReference>
<evidence type="ECO:0000256" key="8">
    <source>
        <dbReference type="ARBA" id="ARBA00022833"/>
    </source>
</evidence>
<accession>A0A3A8QIY8</accession>
<organism evidence="12 13">
    <name type="scientific">Corallococcus llansteffanensis</name>
    <dbReference type="NCBI Taxonomy" id="2316731"/>
    <lineage>
        <taxon>Bacteria</taxon>
        <taxon>Pseudomonadati</taxon>
        <taxon>Myxococcota</taxon>
        <taxon>Myxococcia</taxon>
        <taxon>Myxococcales</taxon>
        <taxon>Cystobacterineae</taxon>
        <taxon>Myxococcaceae</taxon>
        <taxon>Corallococcus</taxon>
    </lineage>
</organism>
<evidence type="ECO:0000313" key="12">
    <source>
        <dbReference type="EMBL" id="RKH68537.1"/>
    </source>
</evidence>
<dbReference type="InterPro" id="IPR007325">
    <property type="entry name" value="KFase/CYL"/>
</dbReference>
<evidence type="ECO:0000256" key="5">
    <source>
        <dbReference type="ARBA" id="ARBA00014889"/>
    </source>
</evidence>